<dbReference type="Proteomes" id="UP000838412">
    <property type="component" value="Chromosome 1"/>
</dbReference>
<organism evidence="2 3">
    <name type="scientific">Branchiostoma lanceolatum</name>
    <name type="common">Common lancelet</name>
    <name type="synonym">Amphioxus lanceolatum</name>
    <dbReference type="NCBI Taxonomy" id="7740"/>
    <lineage>
        <taxon>Eukaryota</taxon>
        <taxon>Metazoa</taxon>
        <taxon>Chordata</taxon>
        <taxon>Cephalochordata</taxon>
        <taxon>Leptocardii</taxon>
        <taxon>Amphioxiformes</taxon>
        <taxon>Branchiostomatidae</taxon>
        <taxon>Branchiostoma</taxon>
    </lineage>
</organism>
<evidence type="ECO:0000313" key="2">
    <source>
        <dbReference type="EMBL" id="CAH1231257.1"/>
    </source>
</evidence>
<evidence type="ECO:0000256" key="1">
    <source>
        <dbReference type="SAM" id="MobiDB-lite"/>
    </source>
</evidence>
<protein>
    <submittedName>
        <fullName evidence="2">Hypp375 protein</fullName>
    </submittedName>
</protein>
<sequence>MEGLIHAQDIRIPPAAVLHHARTEDLAASFPAIDRLLQGTGLTLDIIKIRLMIATLEGTRPERVVSAAQIISMYRYDTAEVLLFMSAMLCSIPLRNFGRCYHELQRASIESMAFNDAINASGDSNSRMEKLVEEEGEGEKKKSNGKKSHGKMRNRKMMMRKMSGRCRRKQTGQVD</sequence>
<keyword evidence="3" id="KW-1185">Reference proteome</keyword>
<dbReference type="OrthoDB" id="10044794at2759"/>
<proteinExistence type="predicted"/>
<feature type="compositionally biased region" description="Basic residues" evidence="1">
    <location>
        <begin position="143"/>
        <end position="175"/>
    </location>
</feature>
<dbReference type="EMBL" id="OV696686">
    <property type="protein sequence ID" value="CAH1231257.1"/>
    <property type="molecule type" value="Genomic_DNA"/>
</dbReference>
<evidence type="ECO:0000313" key="3">
    <source>
        <dbReference type="Proteomes" id="UP000838412"/>
    </source>
</evidence>
<gene>
    <name evidence="2" type="primary">Hypp375</name>
    <name evidence="2" type="ORF">BLAG_LOCUS1237</name>
</gene>
<feature type="region of interest" description="Disordered" evidence="1">
    <location>
        <begin position="120"/>
        <end position="175"/>
    </location>
</feature>
<feature type="compositionally biased region" description="Basic and acidic residues" evidence="1">
    <location>
        <begin position="126"/>
        <end position="142"/>
    </location>
</feature>
<reference evidence="2" key="1">
    <citation type="submission" date="2022-01" db="EMBL/GenBank/DDBJ databases">
        <authorList>
            <person name="Braso-Vives M."/>
        </authorList>
    </citation>
    <scope>NUCLEOTIDE SEQUENCE</scope>
</reference>
<accession>A0A8J9YKK5</accession>
<dbReference type="AlphaFoldDB" id="A0A8J9YKK5"/>
<name>A0A8J9YKK5_BRALA</name>